<sequence>MTASSILVLGAGELGMAVLRELAALAAPNTPRIAVLLRPASVQSPAAQTLRALGVELLVGDLQHDSQSTLAALFSPFTTVICCTGFAAGPGTQTKLARAAIEGGVQRYVPWQFGVDYDVIGRGSPQDTFDEQLDVRDLLRGQQGTQWLIISTGMFTSFLFEPSFGVVDLAQNSVHALGDWDTAVTVTTPADIGRLTALIVLAEPTLSNQVVYTAGDTLTYGQLADIVDAVLGVTLNRQRWSVPTLLADLAQNPDDNLRKYRAVFAQGNGVAWDRAVTFNAQQHIAVTSVEQWIRQRLTAPATSR</sequence>
<evidence type="ECO:0000313" key="5">
    <source>
        <dbReference type="EMBL" id="SDN45915.1"/>
    </source>
</evidence>
<reference evidence="4 7" key="1">
    <citation type="submission" date="2015-01" db="EMBL/GenBank/DDBJ databases">
        <title>Genome Sequence of Pseudomonas antarctica CMS 35.</title>
        <authorList>
            <person name="Voget S."/>
            <person name="Chow J."/>
            <person name="Daniel R."/>
            <person name="Streit W."/>
        </authorList>
    </citation>
    <scope>NUCLEOTIDE SEQUENCE [LARGE SCALE GENOMIC DNA]</scope>
    <source>
        <strain evidence="4 7">CMS 35</strain>
    </source>
</reference>
<dbReference type="Proteomes" id="UP000748067">
    <property type="component" value="Unassembled WGS sequence"/>
</dbReference>
<dbReference type="Gene3D" id="3.40.50.720">
    <property type="entry name" value="NAD(P)-binding Rossmann-like Domain"/>
    <property type="match status" value="1"/>
</dbReference>
<keyword evidence="2" id="KW-0560">Oxidoreductase</keyword>
<organism evidence="5 6">
    <name type="scientific">Pseudomonas antarctica</name>
    <dbReference type="NCBI Taxonomy" id="219572"/>
    <lineage>
        <taxon>Bacteria</taxon>
        <taxon>Pseudomonadati</taxon>
        <taxon>Pseudomonadota</taxon>
        <taxon>Gammaproteobacteria</taxon>
        <taxon>Pseudomonadales</taxon>
        <taxon>Pseudomonadaceae</taxon>
        <taxon>Pseudomonas</taxon>
    </lineage>
</organism>
<dbReference type="GO" id="GO:0016491">
    <property type="term" value="F:oxidoreductase activity"/>
    <property type="evidence" value="ECO:0007669"/>
    <property type="project" value="UniProtKB-KW"/>
</dbReference>
<dbReference type="Gene3D" id="3.90.25.10">
    <property type="entry name" value="UDP-galactose 4-epimerase, domain 1"/>
    <property type="match status" value="1"/>
</dbReference>
<dbReference type="InterPro" id="IPR051609">
    <property type="entry name" value="NmrA/Isoflavone_reductase-like"/>
</dbReference>
<keyword evidence="1" id="KW-0521">NADP</keyword>
<dbReference type="InterPro" id="IPR036291">
    <property type="entry name" value="NAD(P)-bd_dom_sf"/>
</dbReference>
<dbReference type="EMBL" id="LT629704">
    <property type="protein sequence ID" value="SDN45915.1"/>
    <property type="molecule type" value="Genomic_DNA"/>
</dbReference>
<accession>A0A1H0BK42</accession>
<dbReference type="SUPFAM" id="SSF51735">
    <property type="entry name" value="NAD(P)-binding Rossmann-fold domains"/>
    <property type="match status" value="1"/>
</dbReference>
<evidence type="ECO:0000313" key="6">
    <source>
        <dbReference type="Proteomes" id="UP000182470"/>
    </source>
</evidence>
<evidence type="ECO:0000313" key="7">
    <source>
        <dbReference type="Proteomes" id="UP000748067"/>
    </source>
</evidence>
<dbReference type="CDD" id="cd05259">
    <property type="entry name" value="PCBER_SDR_a"/>
    <property type="match status" value="1"/>
</dbReference>
<evidence type="ECO:0000256" key="1">
    <source>
        <dbReference type="ARBA" id="ARBA00022857"/>
    </source>
</evidence>
<dbReference type="Pfam" id="PF05368">
    <property type="entry name" value="NmrA"/>
    <property type="match status" value="1"/>
</dbReference>
<dbReference type="PANTHER" id="PTHR47706:SF6">
    <property type="entry name" value="NMRA-LIKE FAMILY PROTEIN (AFU_ORTHOLOGUE AFUA_6G00280)"/>
    <property type="match status" value="1"/>
</dbReference>
<dbReference type="RefSeq" id="WP_083358923.1">
    <property type="nucleotide sequence ID" value="NZ_JXDI01000003.1"/>
</dbReference>
<dbReference type="EMBL" id="JXDI01000003">
    <property type="protein sequence ID" value="KAF2406505.1"/>
    <property type="molecule type" value="Genomic_DNA"/>
</dbReference>
<evidence type="ECO:0000313" key="4">
    <source>
        <dbReference type="EMBL" id="KAF2406505.1"/>
    </source>
</evidence>
<evidence type="ECO:0000259" key="3">
    <source>
        <dbReference type="Pfam" id="PF05368"/>
    </source>
</evidence>
<feature type="domain" description="NmrA-like" evidence="3">
    <location>
        <begin position="4"/>
        <end position="266"/>
    </location>
</feature>
<keyword evidence="7" id="KW-1185">Reference proteome</keyword>
<dbReference type="OrthoDB" id="5540862at2"/>
<dbReference type="InterPro" id="IPR045312">
    <property type="entry name" value="PCBER-like"/>
</dbReference>
<dbReference type="AlphaFoldDB" id="A0A1H0BK42"/>
<dbReference type="Proteomes" id="UP000182470">
    <property type="component" value="Chromosome I"/>
</dbReference>
<protein>
    <submittedName>
        <fullName evidence="5">NmrA-like family protein</fullName>
    </submittedName>
</protein>
<name>A0A1H0BK42_9PSED</name>
<reference evidence="5 6" key="2">
    <citation type="submission" date="2016-10" db="EMBL/GenBank/DDBJ databases">
        <authorList>
            <person name="de Groot N.N."/>
        </authorList>
    </citation>
    <scope>NUCLEOTIDE SEQUENCE [LARGE SCALE GENOMIC DNA]</scope>
    <source>
        <strain evidence="5 6">BS2772</strain>
    </source>
</reference>
<gene>
    <name evidence="4" type="ORF">PSAN_46810</name>
    <name evidence="5" type="ORF">SAMN04490179_4341</name>
</gene>
<proteinExistence type="predicted"/>
<dbReference type="PANTHER" id="PTHR47706">
    <property type="entry name" value="NMRA-LIKE FAMILY PROTEIN"/>
    <property type="match status" value="1"/>
</dbReference>
<evidence type="ECO:0000256" key="2">
    <source>
        <dbReference type="ARBA" id="ARBA00023002"/>
    </source>
</evidence>
<dbReference type="InterPro" id="IPR008030">
    <property type="entry name" value="NmrA-like"/>
</dbReference>